<organism evidence="1 2">
    <name type="scientific">Adiantum capillus-veneris</name>
    <name type="common">Maidenhair fern</name>
    <dbReference type="NCBI Taxonomy" id="13818"/>
    <lineage>
        <taxon>Eukaryota</taxon>
        <taxon>Viridiplantae</taxon>
        <taxon>Streptophyta</taxon>
        <taxon>Embryophyta</taxon>
        <taxon>Tracheophyta</taxon>
        <taxon>Polypodiopsida</taxon>
        <taxon>Polypodiidae</taxon>
        <taxon>Polypodiales</taxon>
        <taxon>Pteridineae</taxon>
        <taxon>Pteridaceae</taxon>
        <taxon>Vittarioideae</taxon>
        <taxon>Adiantum</taxon>
    </lineage>
</organism>
<reference evidence="1" key="1">
    <citation type="submission" date="2021-01" db="EMBL/GenBank/DDBJ databases">
        <title>Adiantum capillus-veneris genome.</title>
        <authorList>
            <person name="Fang Y."/>
            <person name="Liao Q."/>
        </authorList>
    </citation>
    <scope>NUCLEOTIDE SEQUENCE</scope>
    <source>
        <strain evidence="1">H3</strain>
        <tissue evidence="1">Leaf</tissue>
    </source>
</reference>
<sequence length="93" mass="10433">MGVCMRLRTKVPFLHLYVVKGSSIFDEARRHENGLYIVSSSVHHIRRYGNLVLPRNCEQVIYIPASGGSLCVKLPYHVTSTGSQQSTIQNFGL</sequence>
<evidence type="ECO:0000313" key="1">
    <source>
        <dbReference type="EMBL" id="KAI5075269.1"/>
    </source>
</evidence>
<comment type="caution">
    <text evidence="1">The sequence shown here is derived from an EMBL/GenBank/DDBJ whole genome shotgun (WGS) entry which is preliminary data.</text>
</comment>
<protein>
    <submittedName>
        <fullName evidence="1">Uncharacterized protein</fullName>
    </submittedName>
</protein>
<proteinExistence type="predicted"/>
<dbReference type="Proteomes" id="UP000886520">
    <property type="component" value="Chromosome 9"/>
</dbReference>
<gene>
    <name evidence="1" type="ORF">GOP47_0009345</name>
</gene>
<dbReference type="AlphaFoldDB" id="A0A9D4UWQ2"/>
<evidence type="ECO:0000313" key="2">
    <source>
        <dbReference type="Proteomes" id="UP000886520"/>
    </source>
</evidence>
<name>A0A9D4UWQ2_ADICA</name>
<keyword evidence="2" id="KW-1185">Reference proteome</keyword>
<dbReference type="EMBL" id="JABFUD020000009">
    <property type="protein sequence ID" value="KAI5075269.1"/>
    <property type="molecule type" value="Genomic_DNA"/>
</dbReference>
<accession>A0A9D4UWQ2</accession>